<keyword evidence="6 11" id="KW-0106">Calcium</keyword>
<evidence type="ECO:0000256" key="1">
    <source>
        <dbReference type="ARBA" id="ARBA00004127"/>
    </source>
</evidence>
<dbReference type="InterPro" id="IPR044492">
    <property type="entry name" value="P_typ_ATPase_HD_dom"/>
</dbReference>
<dbReference type="GO" id="GO:0005388">
    <property type="term" value="F:P-type calcium transporter activity"/>
    <property type="evidence" value="ECO:0007669"/>
    <property type="project" value="UniProtKB-EC"/>
</dbReference>
<dbReference type="Pfam" id="PF00122">
    <property type="entry name" value="E1-E2_ATPase"/>
    <property type="match status" value="1"/>
</dbReference>
<keyword evidence="10 11" id="KW-0472">Membrane</keyword>
<dbReference type="Pfam" id="PF00690">
    <property type="entry name" value="Cation_ATPase_N"/>
    <property type="match status" value="1"/>
</dbReference>
<feature type="transmembrane region" description="Helical" evidence="11">
    <location>
        <begin position="756"/>
        <end position="773"/>
    </location>
</feature>
<dbReference type="NCBIfam" id="TIGR01522">
    <property type="entry name" value="ATPase-IIA2_Ca"/>
    <property type="match status" value="1"/>
</dbReference>
<keyword evidence="7 11" id="KW-0067">ATP-binding</keyword>
<dbReference type="SUPFAM" id="SSF81653">
    <property type="entry name" value="Calcium ATPase, transduction domain A"/>
    <property type="match status" value="1"/>
</dbReference>
<dbReference type="AlphaFoldDB" id="A0A9N9CKV5"/>
<dbReference type="InterPro" id="IPR018303">
    <property type="entry name" value="ATPase_P-typ_P_site"/>
</dbReference>
<reference evidence="13" key="1">
    <citation type="submission" date="2021-06" db="EMBL/GenBank/DDBJ databases">
        <authorList>
            <person name="Kallberg Y."/>
            <person name="Tangrot J."/>
            <person name="Rosling A."/>
        </authorList>
    </citation>
    <scope>NUCLEOTIDE SEQUENCE</scope>
    <source>
        <strain evidence="13">FL966</strain>
    </source>
</reference>
<dbReference type="InterPro" id="IPR059000">
    <property type="entry name" value="ATPase_P-type_domA"/>
</dbReference>
<feature type="transmembrane region" description="Helical" evidence="11">
    <location>
        <begin position="820"/>
        <end position="839"/>
    </location>
</feature>
<proteinExistence type="inferred from homology"/>
<dbReference type="Gene3D" id="2.70.150.10">
    <property type="entry name" value="Calcium-transporting ATPase, cytoplasmic transduction domain A"/>
    <property type="match status" value="1"/>
</dbReference>
<dbReference type="PROSITE" id="PS00154">
    <property type="entry name" value="ATPASE_E1_E2"/>
    <property type="match status" value="1"/>
</dbReference>
<keyword evidence="14" id="KW-1185">Reference proteome</keyword>
<dbReference type="InterPro" id="IPR036412">
    <property type="entry name" value="HAD-like_sf"/>
</dbReference>
<keyword evidence="5 11" id="KW-0547">Nucleotide-binding</keyword>
<comment type="catalytic activity">
    <reaction evidence="11">
        <text>Ca(2+)(in) + ATP + H2O = Ca(2+)(out) + ADP + phosphate + H(+)</text>
        <dbReference type="Rhea" id="RHEA:18105"/>
        <dbReference type="ChEBI" id="CHEBI:15377"/>
        <dbReference type="ChEBI" id="CHEBI:15378"/>
        <dbReference type="ChEBI" id="CHEBI:29108"/>
        <dbReference type="ChEBI" id="CHEBI:30616"/>
        <dbReference type="ChEBI" id="CHEBI:43474"/>
        <dbReference type="ChEBI" id="CHEBI:456216"/>
        <dbReference type="EC" id="7.2.2.10"/>
    </reaction>
</comment>
<dbReference type="Gene3D" id="1.20.1110.10">
    <property type="entry name" value="Calcium-transporting ATPase, transmembrane domain"/>
    <property type="match status" value="3"/>
</dbReference>
<feature type="transmembrane region" description="Helical" evidence="11">
    <location>
        <begin position="63"/>
        <end position="82"/>
    </location>
</feature>
<evidence type="ECO:0000256" key="5">
    <source>
        <dbReference type="ARBA" id="ARBA00022741"/>
    </source>
</evidence>
<dbReference type="EMBL" id="CAJVQA010004664">
    <property type="protein sequence ID" value="CAG8603632.1"/>
    <property type="molecule type" value="Genomic_DNA"/>
</dbReference>
<dbReference type="InterPro" id="IPR001757">
    <property type="entry name" value="P_typ_ATPase"/>
</dbReference>
<dbReference type="InterPro" id="IPR023298">
    <property type="entry name" value="ATPase_P-typ_TM_dom_sf"/>
</dbReference>
<sequence>MCSLTPSAYFACYTVEKTFQELDSDLENGLSSSQAAEKRKTSGYNEFEVEEGEHPVIKFLKQFVENPLILLLLCSAIVSLIMGNQKDAFSVFLAVTIVTAVGFVQEYRSEKSLEALNKLVPHHCHLTRDGHLATVSATELVPGDLVRFGVGDRVPADIRLVTAVNLEIDESNLTGETKPRKKSIDVMTSENNCIESIQERKNIAFMGTLVRNGKNFFDLFEIKAETPKTPFQISMNDLGKKLSYLSGAIIAVIVTIGLIQGRQWLEMFTIGVSLAVAAIPEGLPIVVAVTLGLGVLRMARKNAIIKKLPSVETLGSVNVICVDKTGTLTENVMTVTKIFTLDEETIFDLEHGLPSKTTVAMREVLKIGGVCNNAKIDDEGKKFGQATDVALLDCLIKMNLEDEITQKWMSVTCRRKNDTSSPEIVYFKGSIEVVLGKCSSYYVSETHKPPLDVPAKESVMRHVTAMSSLGLRVLAMASGSDHNKLTFVGCVAMYDPPRKAIKQLIGGGVKVVMITGDSGQTALSIARKLGIPVNPANHSNCLTGADIEAMSGEDLKSVIGSITVFARTAPKHKMAIIQAFQSNGSIVAMTGDGVNDAPALKIADIGISMGKSGSDVSREAADIILVNDEFVTILDAVKEGKSIFYNIRNFLTFQLSTSIAALTLITMSTVSGLPNPLNAMQILWINILMDGPPAQSLGVEPVDENVMRQPPRKKNAPILTPALIMRVLTCSAIIVAGTLFTYITEMRDGIVTARDTTMTFTCFVFFDMFNALSCRSEKKSIFKLGIFSNPMFNLAVAFSLVGQLLVIYLPFFQAVFQTEALGLDDIFGLIVITSSVFWIDEFRKHYHNQKQDDDYGTVAAMEMA</sequence>
<evidence type="ECO:0000256" key="8">
    <source>
        <dbReference type="ARBA" id="ARBA00022989"/>
    </source>
</evidence>
<feature type="transmembrane region" description="Helical" evidence="11">
    <location>
        <begin position="267"/>
        <end position="296"/>
    </location>
</feature>
<keyword evidence="8 11" id="KW-1133">Transmembrane helix</keyword>
<keyword evidence="4 11" id="KW-0812">Transmembrane</keyword>
<dbReference type="EC" id="7.2.2.10" evidence="11"/>
<evidence type="ECO:0000313" key="14">
    <source>
        <dbReference type="Proteomes" id="UP000789759"/>
    </source>
</evidence>
<dbReference type="GO" id="GO:0016020">
    <property type="term" value="C:membrane"/>
    <property type="evidence" value="ECO:0007669"/>
    <property type="project" value="UniProtKB-SubCell"/>
</dbReference>
<comment type="subcellular location">
    <subcellularLocation>
        <location evidence="1">Endomembrane system</location>
        <topology evidence="1">Multi-pass membrane protein</topology>
    </subcellularLocation>
    <subcellularLocation>
        <location evidence="11">Membrane</location>
        <topology evidence="11">Multi-pass membrane protein</topology>
    </subcellularLocation>
</comment>
<organism evidence="13 14">
    <name type="scientific">Cetraspora pellucida</name>
    <dbReference type="NCBI Taxonomy" id="1433469"/>
    <lineage>
        <taxon>Eukaryota</taxon>
        <taxon>Fungi</taxon>
        <taxon>Fungi incertae sedis</taxon>
        <taxon>Mucoromycota</taxon>
        <taxon>Glomeromycotina</taxon>
        <taxon>Glomeromycetes</taxon>
        <taxon>Diversisporales</taxon>
        <taxon>Gigasporaceae</taxon>
        <taxon>Cetraspora</taxon>
    </lineage>
</organism>
<dbReference type="GO" id="GO:0005524">
    <property type="term" value="F:ATP binding"/>
    <property type="evidence" value="ECO:0007669"/>
    <property type="project" value="UniProtKB-KW"/>
</dbReference>
<name>A0A9N9CKV5_9GLOM</name>
<dbReference type="PRINTS" id="PR00119">
    <property type="entry name" value="CATATPASE"/>
</dbReference>
<dbReference type="InterPro" id="IPR004014">
    <property type="entry name" value="ATPase_P-typ_cation-transptr_N"/>
</dbReference>
<evidence type="ECO:0000313" key="13">
    <source>
        <dbReference type="EMBL" id="CAG8603632.1"/>
    </source>
</evidence>
<feature type="transmembrane region" description="Helical" evidence="11">
    <location>
        <begin position="794"/>
        <end position="814"/>
    </location>
</feature>
<feature type="transmembrane region" description="Helical" evidence="11">
    <location>
        <begin position="88"/>
        <end position="104"/>
    </location>
</feature>
<evidence type="ECO:0000256" key="11">
    <source>
        <dbReference type="RuleBase" id="RU361146"/>
    </source>
</evidence>
<dbReference type="GO" id="GO:0016887">
    <property type="term" value="F:ATP hydrolysis activity"/>
    <property type="evidence" value="ECO:0007669"/>
    <property type="project" value="InterPro"/>
</dbReference>
<evidence type="ECO:0000256" key="10">
    <source>
        <dbReference type="ARBA" id="ARBA00023136"/>
    </source>
</evidence>
<feature type="transmembrane region" description="Helical" evidence="11">
    <location>
        <begin position="242"/>
        <end position="261"/>
    </location>
</feature>
<dbReference type="SUPFAM" id="SSF81665">
    <property type="entry name" value="Calcium ATPase, transmembrane domain M"/>
    <property type="match status" value="1"/>
</dbReference>
<dbReference type="GO" id="GO:0012505">
    <property type="term" value="C:endomembrane system"/>
    <property type="evidence" value="ECO:0007669"/>
    <property type="project" value="UniProtKB-SubCell"/>
</dbReference>
<evidence type="ECO:0000256" key="3">
    <source>
        <dbReference type="ARBA" id="ARBA00022568"/>
    </source>
</evidence>
<keyword evidence="3 11" id="KW-0109">Calcium transport</keyword>
<dbReference type="Proteomes" id="UP000789759">
    <property type="component" value="Unassembled WGS sequence"/>
</dbReference>
<keyword evidence="9 11" id="KW-0406">Ion transport</keyword>
<feature type="domain" description="Cation-transporting P-type ATPase N-terminal" evidence="12">
    <location>
        <begin position="9"/>
        <end position="84"/>
    </location>
</feature>
<comment type="function">
    <text evidence="11">Catalyzes the hydrolysis of ATP coupled with the transport of calcium.</text>
</comment>
<dbReference type="SFLD" id="SFLDF00027">
    <property type="entry name" value="p-type_atpase"/>
    <property type="match status" value="1"/>
</dbReference>
<evidence type="ECO:0000256" key="9">
    <source>
        <dbReference type="ARBA" id="ARBA00023065"/>
    </source>
</evidence>
<dbReference type="InterPro" id="IPR006413">
    <property type="entry name" value="P-type_ATPase_IIA_PMR1"/>
</dbReference>
<gene>
    <name evidence="13" type="ORF">CPELLU_LOCUS7113</name>
</gene>
<comment type="caution">
    <text evidence="11">Lacks conserved residue(s) required for the propagation of feature annotation.</text>
</comment>
<dbReference type="PANTHER" id="PTHR42861">
    <property type="entry name" value="CALCIUM-TRANSPORTING ATPASE"/>
    <property type="match status" value="1"/>
</dbReference>
<evidence type="ECO:0000256" key="6">
    <source>
        <dbReference type="ARBA" id="ARBA00022837"/>
    </source>
</evidence>
<accession>A0A9N9CKV5</accession>
<dbReference type="OrthoDB" id="3352408at2759"/>
<dbReference type="NCBIfam" id="TIGR01494">
    <property type="entry name" value="ATPase_P-type"/>
    <property type="match status" value="2"/>
</dbReference>
<dbReference type="Pfam" id="PF13246">
    <property type="entry name" value="Cation_ATPase"/>
    <property type="match status" value="1"/>
</dbReference>
<dbReference type="InterPro" id="IPR023299">
    <property type="entry name" value="ATPase_P-typ_cyto_dom_N"/>
</dbReference>
<dbReference type="InterPro" id="IPR006068">
    <property type="entry name" value="ATPase_P-typ_cation-transptr_C"/>
</dbReference>
<dbReference type="SFLD" id="SFLDS00003">
    <property type="entry name" value="Haloacid_Dehalogenase"/>
    <property type="match status" value="1"/>
</dbReference>
<dbReference type="Gene3D" id="3.40.1110.10">
    <property type="entry name" value="Calcium-transporting ATPase, cytoplasmic domain N"/>
    <property type="match status" value="1"/>
</dbReference>
<feature type="transmembrane region" description="Helical" evidence="11">
    <location>
        <begin position="723"/>
        <end position="744"/>
    </location>
</feature>
<dbReference type="InterPro" id="IPR008250">
    <property type="entry name" value="ATPase_P-typ_transduc_dom_A_sf"/>
</dbReference>
<dbReference type="Pfam" id="PF00689">
    <property type="entry name" value="Cation_ATPase_C"/>
    <property type="match status" value="1"/>
</dbReference>
<keyword evidence="2 11" id="KW-0813">Transport</keyword>
<evidence type="ECO:0000256" key="2">
    <source>
        <dbReference type="ARBA" id="ARBA00022448"/>
    </source>
</evidence>
<dbReference type="SMART" id="SM00831">
    <property type="entry name" value="Cation_ATPase_N"/>
    <property type="match status" value="1"/>
</dbReference>
<dbReference type="SUPFAM" id="SSF81660">
    <property type="entry name" value="Metal cation-transporting ATPase, ATP-binding domain N"/>
    <property type="match status" value="1"/>
</dbReference>
<comment type="caution">
    <text evidence="13">The sequence shown here is derived from an EMBL/GenBank/DDBJ whole genome shotgun (WGS) entry which is preliminary data.</text>
</comment>
<dbReference type="PRINTS" id="PR00120">
    <property type="entry name" value="HATPASE"/>
</dbReference>
<evidence type="ECO:0000256" key="4">
    <source>
        <dbReference type="ARBA" id="ARBA00022692"/>
    </source>
</evidence>
<evidence type="ECO:0000259" key="12">
    <source>
        <dbReference type="SMART" id="SM00831"/>
    </source>
</evidence>
<comment type="similarity">
    <text evidence="11">Belongs to the cation transport ATPase (P-type) (TC 3.A.3) family.</text>
</comment>
<dbReference type="SUPFAM" id="SSF56784">
    <property type="entry name" value="HAD-like"/>
    <property type="match status" value="1"/>
</dbReference>
<protein>
    <recommendedName>
        <fullName evidence="11">Calcium-transporting ATPase</fullName>
        <ecNumber evidence="11">7.2.2.10</ecNumber>
    </recommendedName>
</protein>
<dbReference type="SFLD" id="SFLDG00002">
    <property type="entry name" value="C1.7:_P-type_atpase_like"/>
    <property type="match status" value="1"/>
</dbReference>
<evidence type="ECO:0000256" key="7">
    <source>
        <dbReference type="ARBA" id="ARBA00022840"/>
    </source>
</evidence>